<dbReference type="InterPro" id="IPR006439">
    <property type="entry name" value="HAD-SF_hydro_IA"/>
</dbReference>
<dbReference type="Pfam" id="PF00702">
    <property type="entry name" value="Hydrolase"/>
    <property type="match status" value="1"/>
</dbReference>
<dbReference type="AlphaFoldDB" id="A0A6A9QRW6"/>
<dbReference type="SFLD" id="SFLDG01129">
    <property type="entry name" value="C1.5:_HAD__Beta-PGM__Phosphata"/>
    <property type="match status" value="1"/>
</dbReference>
<dbReference type="PANTHER" id="PTHR46191:SF2">
    <property type="entry name" value="HALOACID DEHALOGENASE-LIKE HYDROLASE DOMAIN-CONTAINING PROTEIN 3"/>
    <property type="match status" value="1"/>
</dbReference>
<dbReference type="InterPro" id="IPR023214">
    <property type="entry name" value="HAD_sf"/>
</dbReference>
<dbReference type="EMBL" id="WGGD01000005">
    <property type="protein sequence ID" value="MUN29931.1"/>
    <property type="molecule type" value="Genomic_DNA"/>
</dbReference>
<dbReference type="Gene3D" id="1.10.150.660">
    <property type="match status" value="1"/>
</dbReference>
<evidence type="ECO:0000256" key="1">
    <source>
        <dbReference type="ARBA" id="ARBA00007958"/>
    </source>
</evidence>
<evidence type="ECO:0000313" key="2">
    <source>
        <dbReference type="EMBL" id="MUN29931.1"/>
    </source>
</evidence>
<dbReference type="PRINTS" id="PR00413">
    <property type="entry name" value="HADHALOGNASE"/>
</dbReference>
<comment type="similarity">
    <text evidence="1">Belongs to the HAD-like hydrolase superfamily.</text>
</comment>
<organism evidence="2 3">
    <name type="scientific">Sulfuracidifex metallicus DSM 6482 = JCM 9184</name>
    <dbReference type="NCBI Taxonomy" id="523847"/>
    <lineage>
        <taxon>Archaea</taxon>
        <taxon>Thermoproteota</taxon>
        <taxon>Thermoprotei</taxon>
        <taxon>Sulfolobales</taxon>
        <taxon>Sulfolobaceae</taxon>
        <taxon>Sulfuracidifex</taxon>
    </lineage>
</organism>
<protein>
    <submittedName>
        <fullName evidence="2">HAD-IA family hydrolase</fullName>
    </submittedName>
</protein>
<dbReference type="GO" id="GO:0016787">
    <property type="term" value="F:hydrolase activity"/>
    <property type="evidence" value="ECO:0007669"/>
    <property type="project" value="UniProtKB-KW"/>
</dbReference>
<name>A0A6A9QRW6_SULME</name>
<dbReference type="Gene3D" id="3.40.50.1000">
    <property type="entry name" value="HAD superfamily/HAD-like"/>
    <property type="match status" value="1"/>
</dbReference>
<proteinExistence type="inferred from homology"/>
<dbReference type="NCBIfam" id="TIGR01549">
    <property type="entry name" value="HAD-SF-IA-v1"/>
    <property type="match status" value="1"/>
</dbReference>
<reference evidence="2 3" key="1">
    <citation type="submission" date="2019-10" db="EMBL/GenBank/DDBJ databases">
        <title>Sequencing and Assembly of Multiple Reported Metal-Biooxidizing Members of the Extremely Thermoacidophilic Archaeal Family Sulfolobaceae.</title>
        <authorList>
            <person name="Counts J.A."/>
            <person name="Kelly R.M."/>
        </authorList>
    </citation>
    <scope>NUCLEOTIDE SEQUENCE [LARGE SCALE GENOMIC DNA]</scope>
    <source>
        <strain evidence="2 3">DSM 6482</strain>
    </source>
</reference>
<dbReference type="InterPro" id="IPR051828">
    <property type="entry name" value="HAD-like_hydrolase_domain"/>
</dbReference>
<keyword evidence="3" id="KW-1185">Reference proteome</keyword>
<keyword evidence="2" id="KW-0378">Hydrolase</keyword>
<dbReference type="PANTHER" id="PTHR46191">
    <property type="match status" value="1"/>
</dbReference>
<dbReference type="SFLD" id="SFLDS00003">
    <property type="entry name" value="Haloacid_Dehalogenase"/>
    <property type="match status" value="1"/>
</dbReference>
<dbReference type="SUPFAM" id="SSF56784">
    <property type="entry name" value="HAD-like"/>
    <property type="match status" value="1"/>
</dbReference>
<dbReference type="Proteomes" id="UP000470772">
    <property type="component" value="Unassembled WGS sequence"/>
</dbReference>
<dbReference type="RefSeq" id="WP_156017661.1">
    <property type="nucleotide sequence ID" value="NZ_WGGD01000005.1"/>
</dbReference>
<gene>
    <name evidence="2" type="ORF">GC250_10915</name>
</gene>
<evidence type="ECO:0000313" key="3">
    <source>
        <dbReference type="Proteomes" id="UP000470772"/>
    </source>
</evidence>
<sequence length="232" mass="26500">MLRSVFVDLGETLVGFRPRTFELISSVLKDYGYSLDPLQVYRIMMRVMGKYNYPDEQGSNPFDVEEFMYELGIVSKDIMKEVQERVKYGDSHFVYDDAIPFLEAVRSMGLTTVLVSNATPRAREIVKEYGLDKYLDSLIFSCDVGLIKPNPRIFSLAMKIGGFPAVHVGDIYEMDVIGAKRAFVTPLLLDRFGLYPDVKEVKKVSNLNDALKEIQKMVEIEEIQKIKTMQPV</sequence>
<dbReference type="InterPro" id="IPR036412">
    <property type="entry name" value="HAD-like_sf"/>
</dbReference>
<accession>A0A6A9QRW6</accession>
<comment type="caution">
    <text evidence="2">The sequence shown here is derived from an EMBL/GenBank/DDBJ whole genome shotgun (WGS) entry which is preliminary data.</text>
</comment>